<dbReference type="AlphaFoldDB" id="A0A1G1VR72"/>
<organism evidence="1 2">
    <name type="scientific">Candidatus Chisholmbacteria bacterium RIFCSPHIGHO2_01_FULL_48_12</name>
    <dbReference type="NCBI Taxonomy" id="1797589"/>
    <lineage>
        <taxon>Bacteria</taxon>
        <taxon>Candidatus Chisholmiibacteriota</taxon>
    </lineage>
</organism>
<evidence type="ECO:0000313" key="1">
    <source>
        <dbReference type="EMBL" id="OGY17905.1"/>
    </source>
</evidence>
<reference evidence="1 2" key="1">
    <citation type="journal article" date="2016" name="Nat. Commun.">
        <title>Thousands of microbial genomes shed light on interconnected biogeochemical processes in an aquifer system.</title>
        <authorList>
            <person name="Anantharaman K."/>
            <person name="Brown C.T."/>
            <person name="Hug L.A."/>
            <person name="Sharon I."/>
            <person name="Castelle C.J."/>
            <person name="Probst A.J."/>
            <person name="Thomas B.C."/>
            <person name="Singh A."/>
            <person name="Wilkins M.J."/>
            <person name="Karaoz U."/>
            <person name="Brodie E.L."/>
            <person name="Williams K.H."/>
            <person name="Hubbard S.S."/>
            <person name="Banfield J.F."/>
        </authorList>
    </citation>
    <scope>NUCLEOTIDE SEQUENCE [LARGE SCALE GENOMIC DNA]</scope>
</reference>
<gene>
    <name evidence="1" type="ORF">A2784_01760</name>
</gene>
<dbReference type="EMBL" id="MHCH01000014">
    <property type="protein sequence ID" value="OGY17905.1"/>
    <property type="molecule type" value="Genomic_DNA"/>
</dbReference>
<protein>
    <submittedName>
        <fullName evidence="1">Uncharacterized protein</fullName>
    </submittedName>
</protein>
<name>A0A1G1VR72_9BACT</name>
<accession>A0A1G1VR72</accession>
<dbReference type="STRING" id="1797589.A2784_01760"/>
<comment type="caution">
    <text evidence="1">The sequence shown here is derived from an EMBL/GenBank/DDBJ whole genome shotgun (WGS) entry which is preliminary data.</text>
</comment>
<evidence type="ECO:0000313" key="2">
    <source>
        <dbReference type="Proteomes" id="UP000177324"/>
    </source>
</evidence>
<sequence length="85" mass="9532">MMTTTVSAYQVRRNNKPIARLVGEPFMLAVEKLLAADPALAETISIMLDDELMNAIEKGNQQIAGVGPRENLYRKLERMRLKSLS</sequence>
<dbReference type="Proteomes" id="UP000177324">
    <property type="component" value="Unassembled WGS sequence"/>
</dbReference>
<proteinExistence type="predicted"/>